<dbReference type="STRING" id="1163617.SCD_n01738"/>
<sequence length="139" mass="15274">MNSRITLSILAAILAVSTLYLTVFRSDPLVEALNQAIQANGSPELKKYPYPFKVLRMEGTAAVMNTPRSPAMPVYRMIGAIDPALRGKAPDNPDFVAAEKALAKIQSEARQIVLSQPGVTDVKWELDKNWLISHQIALD</sequence>
<keyword evidence="2" id="KW-1185">Reference proteome</keyword>
<dbReference type="EMBL" id="AP013066">
    <property type="protein sequence ID" value="BAN35553.1"/>
    <property type="molecule type" value="Genomic_DNA"/>
</dbReference>
<dbReference type="Proteomes" id="UP000015559">
    <property type="component" value="Chromosome"/>
</dbReference>
<evidence type="ECO:0008006" key="3">
    <source>
        <dbReference type="Google" id="ProtNLM"/>
    </source>
</evidence>
<dbReference type="RefSeq" id="WP_009204746.1">
    <property type="nucleotide sequence ID" value="NC_022357.1"/>
</dbReference>
<dbReference type="eggNOG" id="ENOG50333DE">
    <property type="taxonomic scope" value="Bacteria"/>
</dbReference>
<evidence type="ECO:0000313" key="2">
    <source>
        <dbReference type="Proteomes" id="UP000015559"/>
    </source>
</evidence>
<dbReference type="KEGG" id="sdr:SCD_n01738"/>
<reference evidence="1 2" key="1">
    <citation type="journal article" date="2012" name="Appl. Environ. Microbiol.">
        <title>Draft genome sequence of a psychrotolerant sulfur-oxidizing bacterium, Sulfuricella denitrificans skB26, and proteomic insights into cold adaptation.</title>
        <authorList>
            <person name="Watanabe T."/>
            <person name="Kojima H."/>
            <person name="Fukui M."/>
        </authorList>
    </citation>
    <scope>NUCLEOTIDE SEQUENCE [LARGE SCALE GENOMIC DNA]</scope>
    <source>
        <strain evidence="2">skB26</strain>
    </source>
</reference>
<organism evidence="1 2">
    <name type="scientific">Sulfuricella denitrificans (strain DSM 22764 / NBRC 105220 / skB26)</name>
    <dbReference type="NCBI Taxonomy" id="1163617"/>
    <lineage>
        <taxon>Bacteria</taxon>
        <taxon>Pseudomonadati</taxon>
        <taxon>Pseudomonadota</taxon>
        <taxon>Betaproteobacteria</taxon>
        <taxon>Nitrosomonadales</taxon>
        <taxon>Sulfuricellaceae</taxon>
        <taxon>Sulfuricella</taxon>
    </lineage>
</organism>
<dbReference type="OrthoDB" id="9181276at2"/>
<name>S6ACG2_SULDS</name>
<protein>
    <recommendedName>
        <fullName evidence="3">Glutamate-ammonia-ligase adenylyltransferase</fullName>
    </recommendedName>
</protein>
<gene>
    <name evidence="1" type="ORF">SCD_n01738</name>
</gene>
<proteinExistence type="predicted"/>
<accession>S6ACG2</accession>
<evidence type="ECO:0000313" key="1">
    <source>
        <dbReference type="EMBL" id="BAN35553.1"/>
    </source>
</evidence>
<dbReference type="HOGENOM" id="CLU_130452_0_0_4"/>
<dbReference type="AlphaFoldDB" id="S6ACG2"/>